<reference evidence="1" key="1">
    <citation type="journal article" date="2021" name="Open Biol.">
        <title>Shared evolutionary footprints suggest mitochondrial oxidative damage underlies multiple complex I losses in fungi.</title>
        <authorList>
            <person name="Schikora-Tamarit M.A."/>
            <person name="Marcet-Houben M."/>
            <person name="Nosek J."/>
            <person name="Gabaldon T."/>
        </authorList>
    </citation>
    <scope>NUCLEOTIDE SEQUENCE</scope>
    <source>
        <strain evidence="1">CBS6341</strain>
    </source>
</reference>
<evidence type="ECO:0000313" key="2">
    <source>
        <dbReference type="Proteomes" id="UP000769528"/>
    </source>
</evidence>
<sequence>MLPASVAYLGSSSHSSCPTAHISTLQGTVGPSNSDLSLTTWYFACSEQTKSLLNSTWSDVILKASSIGYKLLNFNFKVYIDSENIMICDL</sequence>
<dbReference type="Proteomes" id="UP000769528">
    <property type="component" value="Unassembled WGS sequence"/>
</dbReference>
<evidence type="ECO:0000313" key="1">
    <source>
        <dbReference type="EMBL" id="KAH3674818.1"/>
    </source>
</evidence>
<reference evidence="1" key="2">
    <citation type="submission" date="2021-01" db="EMBL/GenBank/DDBJ databases">
        <authorList>
            <person name="Schikora-Tamarit M.A."/>
        </authorList>
    </citation>
    <scope>NUCLEOTIDE SEQUENCE</scope>
    <source>
        <strain evidence="1">CBS6341</strain>
    </source>
</reference>
<name>A0A9P8PM52_9ASCO</name>
<gene>
    <name evidence="1" type="ORF">WICMUC_003021</name>
</gene>
<dbReference type="EMBL" id="JAEUBF010000796">
    <property type="protein sequence ID" value="KAH3674818.1"/>
    <property type="molecule type" value="Genomic_DNA"/>
</dbReference>
<keyword evidence="2" id="KW-1185">Reference proteome</keyword>
<accession>A0A9P8PM52</accession>
<comment type="caution">
    <text evidence="1">The sequence shown here is derived from an EMBL/GenBank/DDBJ whole genome shotgun (WGS) entry which is preliminary data.</text>
</comment>
<proteinExistence type="predicted"/>
<dbReference type="AlphaFoldDB" id="A0A9P8PM52"/>
<organism evidence="1 2">
    <name type="scientific">Wickerhamomyces mucosus</name>
    <dbReference type="NCBI Taxonomy" id="1378264"/>
    <lineage>
        <taxon>Eukaryota</taxon>
        <taxon>Fungi</taxon>
        <taxon>Dikarya</taxon>
        <taxon>Ascomycota</taxon>
        <taxon>Saccharomycotina</taxon>
        <taxon>Saccharomycetes</taxon>
        <taxon>Phaffomycetales</taxon>
        <taxon>Wickerhamomycetaceae</taxon>
        <taxon>Wickerhamomyces</taxon>
    </lineage>
</organism>
<protein>
    <submittedName>
        <fullName evidence="1">Uncharacterized protein</fullName>
    </submittedName>
</protein>